<dbReference type="EMBL" id="JADMLG010000010">
    <property type="protein sequence ID" value="MBH0779212.1"/>
    <property type="molecule type" value="Genomic_DNA"/>
</dbReference>
<gene>
    <name evidence="2" type="ORF">IT779_23360</name>
</gene>
<evidence type="ECO:0000313" key="2">
    <source>
        <dbReference type="EMBL" id="MBH0779212.1"/>
    </source>
</evidence>
<evidence type="ECO:0000259" key="1">
    <source>
        <dbReference type="PROSITE" id="PS51819"/>
    </source>
</evidence>
<organism evidence="2 3">
    <name type="scientific">Nocardia bovistercoris</name>
    <dbReference type="NCBI Taxonomy" id="2785916"/>
    <lineage>
        <taxon>Bacteria</taxon>
        <taxon>Bacillati</taxon>
        <taxon>Actinomycetota</taxon>
        <taxon>Actinomycetes</taxon>
        <taxon>Mycobacteriales</taxon>
        <taxon>Nocardiaceae</taxon>
        <taxon>Nocardia</taxon>
    </lineage>
</organism>
<dbReference type="SUPFAM" id="SSF54593">
    <property type="entry name" value="Glyoxalase/Bleomycin resistance protein/Dihydroxybiphenyl dioxygenase"/>
    <property type="match status" value="1"/>
</dbReference>
<sequence length="217" mass="23799">MLFLEVRLSYLQVVALATTCATRSELREFLPASITFGGRVTETSRSPLLPGPVRQLGYVVADIDAAMRSWIRLGVGPWYVLRALPQRARYRGAPCDVVVTVAFAHSGDLQLELIQQEDETPSIYTEFLGDGPGGFHQLAWWSTDFEATVEAVRAAGYESVWSGGSDGGVRYAYFEPRDEIATVLEISEYTDSTAGLARMLRAAADGWDGDDPIRTLG</sequence>
<dbReference type="AlphaFoldDB" id="A0A931N4Z1"/>
<comment type="caution">
    <text evidence="2">The sequence shown here is derived from an EMBL/GenBank/DDBJ whole genome shotgun (WGS) entry which is preliminary data.</text>
</comment>
<dbReference type="Gene3D" id="3.10.180.10">
    <property type="entry name" value="2,3-Dihydroxybiphenyl 1,2-Dioxygenase, domain 1"/>
    <property type="match status" value="1"/>
</dbReference>
<feature type="domain" description="VOC" evidence="1">
    <location>
        <begin position="52"/>
        <end position="189"/>
    </location>
</feature>
<dbReference type="PROSITE" id="PS51819">
    <property type="entry name" value="VOC"/>
    <property type="match status" value="1"/>
</dbReference>
<dbReference type="InterPro" id="IPR037523">
    <property type="entry name" value="VOC_core"/>
</dbReference>
<dbReference type="Pfam" id="PF13669">
    <property type="entry name" value="Glyoxalase_4"/>
    <property type="match status" value="1"/>
</dbReference>
<reference evidence="2" key="1">
    <citation type="submission" date="2020-11" db="EMBL/GenBank/DDBJ databases">
        <title>Nocardia NEAU-351.nov., a novel actinomycete isolated from the cow dung.</title>
        <authorList>
            <person name="Zhang X."/>
        </authorList>
    </citation>
    <scope>NUCLEOTIDE SEQUENCE</scope>
    <source>
        <strain evidence="2">NEAU-351</strain>
    </source>
</reference>
<dbReference type="InterPro" id="IPR029068">
    <property type="entry name" value="Glyas_Bleomycin-R_OHBP_Dase"/>
</dbReference>
<evidence type="ECO:0000313" key="3">
    <source>
        <dbReference type="Proteomes" id="UP000655751"/>
    </source>
</evidence>
<protein>
    <submittedName>
        <fullName evidence="2">VOC family protein</fullName>
    </submittedName>
</protein>
<proteinExistence type="predicted"/>
<keyword evidence="3" id="KW-1185">Reference proteome</keyword>
<accession>A0A931N4Z1</accession>
<name>A0A931N4Z1_9NOCA</name>
<dbReference type="Proteomes" id="UP000655751">
    <property type="component" value="Unassembled WGS sequence"/>
</dbReference>